<dbReference type="SMART" id="SM00240">
    <property type="entry name" value="FHA"/>
    <property type="match status" value="2"/>
</dbReference>
<dbReference type="InterPro" id="IPR050923">
    <property type="entry name" value="Cell_Proc_Reg/RNA_Proc"/>
</dbReference>
<evidence type="ECO:0000313" key="2">
    <source>
        <dbReference type="EMBL" id="ETW00386.1"/>
    </source>
</evidence>
<dbReference type="InterPro" id="IPR000253">
    <property type="entry name" value="FHA_dom"/>
</dbReference>
<dbReference type="CDD" id="cd00060">
    <property type="entry name" value="FHA"/>
    <property type="match status" value="2"/>
</dbReference>
<dbReference type="AlphaFoldDB" id="A0A024U1V6"/>
<dbReference type="RefSeq" id="XP_008870521.1">
    <property type="nucleotide sequence ID" value="XM_008872299.1"/>
</dbReference>
<dbReference type="EMBL" id="KI913964">
    <property type="protein sequence ID" value="ETW00386.1"/>
    <property type="molecule type" value="Genomic_DNA"/>
</dbReference>
<dbReference type="GeneID" id="20084075"/>
<sequence>MLSTLAMASVLVGLSGWIGEYMEEPARYVLYCATGLLGVVAVTTIQQQQHSTKIATDDLVLEPLATPTQCDDEIAVEKACIRAAAASVTREATTTASLACVSTNPSNVVERGIILTSLVDQPVGSIRILVGPNGASGGRLAKNEIILEDSVVSRVHFQLRQHHASTDGGDSTFFYLQDCGSTTGTFLYLAPWEKRRLHVHDAVKVGDAEFVVVALQEDHWANTKPFLRIKFTTGPMAGVTQRIGLSPVTIGRRTTCALCLEADVTVSGQHCTLEYLESSASVVEAGYYITDLNSTNGTGMRLSATGVKSMKVRLQHKDVFGVGATKFLVEYPAMLAEEKMAKKAEEAAVHGSGQSPVRIA</sequence>
<dbReference type="eggNOG" id="ENOG502QSQ5">
    <property type="taxonomic scope" value="Eukaryota"/>
</dbReference>
<feature type="domain" description="FHA" evidence="1">
    <location>
        <begin position="248"/>
        <end position="298"/>
    </location>
</feature>
<accession>A0A024U1V6</accession>
<dbReference type="Pfam" id="PF00498">
    <property type="entry name" value="FHA"/>
    <property type="match status" value="2"/>
</dbReference>
<proteinExistence type="predicted"/>
<name>A0A024U1V6_9STRA</name>
<dbReference type="SUPFAM" id="SSF49879">
    <property type="entry name" value="SMAD/FHA domain"/>
    <property type="match status" value="2"/>
</dbReference>
<dbReference type="InterPro" id="IPR008984">
    <property type="entry name" value="SMAD_FHA_dom_sf"/>
</dbReference>
<dbReference type="PANTHER" id="PTHR23308">
    <property type="entry name" value="NUCLEAR INHIBITOR OF PROTEIN PHOSPHATASE-1"/>
    <property type="match status" value="1"/>
</dbReference>
<dbReference type="Gene3D" id="2.60.200.20">
    <property type="match status" value="2"/>
</dbReference>
<organism evidence="2">
    <name type="scientific">Aphanomyces invadans</name>
    <dbReference type="NCBI Taxonomy" id="157072"/>
    <lineage>
        <taxon>Eukaryota</taxon>
        <taxon>Sar</taxon>
        <taxon>Stramenopiles</taxon>
        <taxon>Oomycota</taxon>
        <taxon>Saprolegniomycetes</taxon>
        <taxon>Saprolegniales</taxon>
        <taxon>Verrucalvaceae</taxon>
        <taxon>Aphanomyces</taxon>
    </lineage>
</organism>
<evidence type="ECO:0000259" key="1">
    <source>
        <dbReference type="PROSITE" id="PS50006"/>
    </source>
</evidence>
<feature type="domain" description="FHA" evidence="1">
    <location>
        <begin position="135"/>
        <end position="187"/>
    </location>
</feature>
<gene>
    <name evidence="2" type="ORF">H310_07025</name>
</gene>
<dbReference type="PROSITE" id="PS50006">
    <property type="entry name" value="FHA_DOMAIN"/>
    <property type="match status" value="2"/>
</dbReference>
<reference evidence="2" key="1">
    <citation type="submission" date="2013-12" db="EMBL/GenBank/DDBJ databases">
        <title>The Genome Sequence of Aphanomyces invadans NJM9701.</title>
        <authorList>
            <consortium name="The Broad Institute Genomics Platform"/>
            <person name="Russ C."/>
            <person name="Tyler B."/>
            <person name="van West P."/>
            <person name="Dieguez-Uribeondo J."/>
            <person name="Young S.K."/>
            <person name="Zeng Q."/>
            <person name="Gargeya S."/>
            <person name="Fitzgerald M."/>
            <person name="Abouelleil A."/>
            <person name="Alvarado L."/>
            <person name="Chapman S.B."/>
            <person name="Gainer-Dewar J."/>
            <person name="Goldberg J."/>
            <person name="Griggs A."/>
            <person name="Gujja S."/>
            <person name="Hansen M."/>
            <person name="Howarth C."/>
            <person name="Imamovic A."/>
            <person name="Ireland A."/>
            <person name="Larimer J."/>
            <person name="McCowan C."/>
            <person name="Murphy C."/>
            <person name="Pearson M."/>
            <person name="Poon T.W."/>
            <person name="Priest M."/>
            <person name="Roberts A."/>
            <person name="Saif S."/>
            <person name="Shea T."/>
            <person name="Sykes S."/>
            <person name="Wortman J."/>
            <person name="Nusbaum C."/>
            <person name="Birren B."/>
        </authorList>
    </citation>
    <scope>NUCLEOTIDE SEQUENCE [LARGE SCALE GENOMIC DNA]</scope>
    <source>
        <strain evidence="2">NJM9701</strain>
    </source>
</reference>
<dbReference type="VEuPathDB" id="FungiDB:H310_07025"/>
<dbReference type="OrthoDB" id="5855668at2759"/>
<protein>
    <recommendedName>
        <fullName evidence="1">FHA domain-containing protein</fullName>
    </recommendedName>
</protein>